<evidence type="ECO:0000313" key="3">
    <source>
        <dbReference type="EMBL" id="MCF1592361.1"/>
    </source>
</evidence>
<dbReference type="PANTHER" id="PTHR37489">
    <property type="entry name" value="DUF3500 DOMAIN-CONTAINING PROTEIN"/>
    <property type="match status" value="1"/>
</dbReference>
<feature type="transmembrane region" description="Helical" evidence="2">
    <location>
        <begin position="33"/>
        <end position="54"/>
    </location>
</feature>
<proteinExistence type="predicted"/>
<dbReference type="InterPro" id="IPR021889">
    <property type="entry name" value="DUF3500"/>
</dbReference>
<dbReference type="Proteomes" id="UP001139384">
    <property type="component" value="Unassembled WGS sequence"/>
</dbReference>
<accession>A0A9X1TH46</accession>
<gene>
    <name evidence="3" type="ORF">L0P92_02090</name>
</gene>
<sequence length="446" mass="47278">MSEFETGESAAQEERSETGRRAHASRRNFMRKVFFASGATAVATMGGAGAWAAMADDTTGTADATASPAPSGAPSGGPGGGTGGPGNQSITEDFVGLTTDGKRIDDLFTIHSTGVKTGPVITAANAFLGGLTDTQKSSTQFTVHSTEWRLWSNIDSYDRQGVSLADLSDDQKALGTALLKSALSADGLETTEKIRKINQAAGEAIGKTDSFNEDAFYYTVMGTPSDTEPWGFQFDGHHLVINYFVLGDQVVMSPCFWGSEPTSMEIDGETVTVCHEEVVASLAFINSLTAAQQAVAIESSTKSNESMKAGAFSDNTVQAYTGLRGNKLSAAQKQKLLGIVEAFASRAKADVAKARMAEVRRHVNDTYVTWAGGIEDDSAFYVRVHSPVVWVEVDCQAPGPLAGAYGASQGSGATQKHVHSVIRTPNGNDYGKELLRQHYLTSPHHQ</sequence>
<keyword evidence="2" id="KW-0812">Transmembrane</keyword>
<feature type="compositionally biased region" description="Low complexity" evidence="1">
    <location>
        <begin position="60"/>
        <end position="73"/>
    </location>
</feature>
<dbReference type="Pfam" id="PF12006">
    <property type="entry name" value="DUF3500"/>
    <property type="match status" value="1"/>
</dbReference>
<keyword evidence="2" id="KW-0472">Membrane</keyword>
<comment type="caution">
    <text evidence="3">The sequence shown here is derived from an EMBL/GenBank/DDBJ whole genome shotgun (WGS) entry which is preliminary data.</text>
</comment>
<name>A0A9X1TH46_STRM4</name>
<dbReference type="InterPro" id="IPR006311">
    <property type="entry name" value="TAT_signal"/>
</dbReference>
<evidence type="ECO:0000313" key="4">
    <source>
        <dbReference type="Proteomes" id="UP001139384"/>
    </source>
</evidence>
<keyword evidence="2" id="KW-1133">Transmembrane helix</keyword>
<feature type="region of interest" description="Disordered" evidence="1">
    <location>
        <begin position="1"/>
        <end position="26"/>
    </location>
</feature>
<protein>
    <submittedName>
        <fullName evidence="3">DUF3500 domain-containing protein</fullName>
    </submittedName>
</protein>
<organism evidence="3 4">
    <name type="scientific">Streptomyces muensis</name>
    <dbReference type="NCBI Taxonomy" id="1077944"/>
    <lineage>
        <taxon>Bacteria</taxon>
        <taxon>Bacillati</taxon>
        <taxon>Actinomycetota</taxon>
        <taxon>Actinomycetes</taxon>
        <taxon>Kitasatosporales</taxon>
        <taxon>Streptomycetaceae</taxon>
        <taxon>Streptomyces</taxon>
    </lineage>
</organism>
<feature type="region of interest" description="Disordered" evidence="1">
    <location>
        <begin position="60"/>
        <end position="93"/>
    </location>
</feature>
<keyword evidence="4" id="KW-1185">Reference proteome</keyword>
<dbReference type="RefSeq" id="WP_234760665.1">
    <property type="nucleotide sequence ID" value="NZ_JAKEIP010000004.1"/>
</dbReference>
<dbReference type="PANTHER" id="PTHR37489:SF1">
    <property type="entry name" value="DUF3500 DOMAIN-CONTAINING PROTEIN"/>
    <property type="match status" value="1"/>
</dbReference>
<dbReference type="PROSITE" id="PS51318">
    <property type="entry name" value="TAT"/>
    <property type="match status" value="1"/>
</dbReference>
<evidence type="ECO:0000256" key="1">
    <source>
        <dbReference type="SAM" id="MobiDB-lite"/>
    </source>
</evidence>
<dbReference type="EMBL" id="JAKEIP010000004">
    <property type="protein sequence ID" value="MCF1592361.1"/>
    <property type="molecule type" value="Genomic_DNA"/>
</dbReference>
<evidence type="ECO:0000256" key="2">
    <source>
        <dbReference type="SAM" id="Phobius"/>
    </source>
</evidence>
<dbReference type="AlphaFoldDB" id="A0A9X1TH46"/>
<feature type="compositionally biased region" description="Gly residues" evidence="1">
    <location>
        <begin position="74"/>
        <end position="86"/>
    </location>
</feature>
<reference evidence="3" key="1">
    <citation type="submission" date="2022-01" db="EMBL/GenBank/DDBJ databases">
        <title>Draft Genome Sequences of Seven Type Strains of the Genus Streptomyces.</title>
        <authorList>
            <person name="Aziz S."/>
            <person name="Coretto E."/>
            <person name="Chronakova A."/>
            <person name="Sproer C."/>
            <person name="Huber K."/>
            <person name="Nouioui I."/>
            <person name="Gross H."/>
        </authorList>
    </citation>
    <scope>NUCLEOTIDE SEQUENCE</scope>
    <source>
        <strain evidence="3">DSM 103493</strain>
    </source>
</reference>